<name>A0AAV7BC94_ENGPU</name>
<sequence>MMLYVYIPCLPLRLANPIIIKPCNGTSCVPRCRPCPPGRFCPAVCIEES</sequence>
<protein>
    <submittedName>
        <fullName evidence="1">Uncharacterized protein</fullName>
    </submittedName>
</protein>
<organism evidence="1 2">
    <name type="scientific">Engystomops pustulosus</name>
    <name type="common">Tungara frog</name>
    <name type="synonym">Physalaemus pustulosus</name>
    <dbReference type="NCBI Taxonomy" id="76066"/>
    <lineage>
        <taxon>Eukaryota</taxon>
        <taxon>Metazoa</taxon>
        <taxon>Chordata</taxon>
        <taxon>Craniata</taxon>
        <taxon>Vertebrata</taxon>
        <taxon>Euteleostomi</taxon>
        <taxon>Amphibia</taxon>
        <taxon>Batrachia</taxon>
        <taxon>Anura</taxon>
        <taxon>Neobatrachia</taxon>
        <taxon>Hyloidea</taxon>
        <taxon>Leptodactylidae</taxon>
        <taxon>Leiuperinae</taxon>
        <taxon>Engystomops</taxon>
    </lineage>
</organism>
<dbReference type="AlphaFoldDB" id="A0AAV7BC94"/>
<evidence type="ECO:0000313" key="2">
    <source>
        <dbReference type="Proteomes" id="UP000824782"/>
    </source>
</evidence>
<comment type="caution">
    <text evidence="1">The sequence shown here is derived from an EMBL/GenBank/DDBJ whole genome shotgun (WGS) entry which is preliminary data.</text>
</comment>
<dbReference type="EMBL" id="WNYA01000006">
    <property type="protein sequence ID" value="KAG8570067.1"/>
    <property type="molecule type" value="Genomic_DNA"/>
</dbReference>
<proteinExistence type="predicted"/>
<accession>A0AAV7BC94</accession>
<reference evidence="1" key="1">
    <citation type="thesis" date="2020" institute="ProQuest LLC" country="789 East Eisenhower Parkway, Ann Arbor, MI, USA">
        <title>Comparative Genomics and Chromosome Evolution.</title>
        <authorList>
            <person name="Mudd A.B."/>
        </authorList>
    </citation>
    <scope>NUCLEOTIDE SEQUENCE</scope>
    <source>
        <strain evidence="1">237g6f4</strain>
        <tissue evidence="1">Blood</tissue>
    </source>
</reference>
<dbReference type="Proteomes" id="UP000824782">
    <property type="component" value="Unassembled WGS sequence"/>
</dbReference>
<gene>
    <name evidence="1" type="ORF">GDO81_014676</name>
</gene>
<evidence type="ECO:0000313" key="1">
    <source>
        <dbReference type="EMBL" id="KAG8570067.1"/>
    </source>
</evidence>
<keyword evidence="2" id="KW-1185">Reference proteome</keyword>